<evidence type="ECO:0000313" key="3">
    <source>
        <dbReference type="EMBL" id="UVF18005.1"/>
    </source>
</evidence>
<gene>
    <name evidence="3" type="ORF">HPT29_015945</name>
</gene>
<keyword evidence="2" id="KW-0732">Signal</keyword>
<evidence type="ECO:0008006" key="5">
    <source>
        <dbReference type="Google" id="ProtNLM"/>
    </source>
</evidence>
<feature type="compositionally biased region" description="Basic and acidic residues" evidence="1">
    <location>
        <begin position="91"/>
        <end position="100"/>
    </location>
</feature>
<dbReference type="RefSeq" id="WP_173949116.1">
    <property type="nucleotide sequence ID" value="NZ_CP102845.1"/>
</dbReference>
<keyword evidence="4" id="KW-1185">Reference proteome</keyword>
<evidence type="ECO:0000256" key="2">
    <source>
        <dbReference type="SAM" id="SignalP"/>
    </source>
</evidence>
<feature type="compositionally biased region" description="Basic and acidic residues" evidence="1">
    <location>
        <begin position="107"/>
        <end position="117"/>
    </location>
</feature>
<evidence type="ECO:0000256" key="1">
    <source>
        <dbReference type="SAM" id="MobiDB-lite"/>
    </source>
</evidence>
<proteinExistence type="predicted"/>
<evidence type="ECO:0000313" key="4">
    <source>
        <dbReference type="Proteomes" id="UP001017257"/>
    </source>
</evidence>
<protein>
    <recommendedName>
        <fullName evidence="5">DUF3551 domain-containing protein</fullName>
    </recommendedName>
</protein>
<feature type="region of interest" description="Disordered" evidence="1">
    <location>
        <begin position="91"/>
        <end position="117"/>
    </location>
</feature>
<dbReference type="EMBL" id="CP102845">
    <property type="protein sequence ID" value="UVF18005.1"/>
    <property type="molecule type" value="Genomic_DNA"/>
</dbReference>
<sequence>MLRAVLATAVLATGALFGTVPAAQAQSLVPCAREHEFCRVPYPTRVIYGVPGRSAEMFVRERGIPCSNRVFGDPAPGVPKRCAFVARGYDRGDRWRDDGYRGPPPRRGYDRGYDRDFRDDGGYDRPVRRYDVY</sequence>
<feature type="signal peptide" evidence="2">
    <location>
        <begin position="1"/>
        <end position="25"/>
    </location>
</feature>
<feature type="chain" id="PRO_5046761566" description="DUF3551 domain-containing protein" evidence="2">
    <location>
        <begin position="26"/>
        <end position="133"/>
    </location>
</feature>
<reference evidence="3" key="1">
    <citation type="submission" date="2022-08" db="EMBL/GenBank/DDBJ databases">
        <title>Microvirga terrae sp. nov., isolated from soil.</title>
        <authorList>
            <person name="Kim K.H."/>
            <person name="Seo Y.L."/>
            <person name="Kim J.M."/>
            <person name="Lee J.K."/>
            <person name="Han D.M."/>
            <person name="Jeon C.O."/>
        </authorList>
    </citation>
    <scope>NUCLEOTIDE SEQUENCE</scope>
    <source>
        <strain evidence="3">R24</strain>
    </source>
</reference>
<accession>A0ABY5RLA4</accession>
<dbReference type="Proteomes" id="UP001017257">
    <property type="component" value="Chromosome"/>
</dbReference>
<organism evidence="3 4">
    <name type="scientific">Microvirga terrae</name>
    <dbReference type="NCBI Taxonomy" id="2740529"/>
    <lineage>
        <taxon>Bacteria</taxon>
        <taxon>Pseudomonadati</taxon>
        <taxon>Pseudomonadota</taxon>
        <taxon>Alphaproteobacteria</taxon>
        <taxon>Hyphomicrobiales</taxon>
        <taxon>Methylobacteriaceae</taxon>
        <taxon>Microvirga</taxon>
    </lineage>
</organism>
<name>A0ABY5RLA4_9HYPH</name>